<dbReference type="RefSeq" id="XP_020307478.1">
    <property type="nucleotide sequence ID" value="XM_020449025.1"/>
</dbReference>
<keyword evidence="8" id="KW-0325">Glycoprotein</keyword>
<evidence type="ECO:0000256" key="4">
    <source>
        <dbReference type="ARBA" id="ARBA00022801"/>
    </source>
</evidence>
<keyword evidence="5 9" id="KW-0862">Zinc</keyword>
<feature type="binding site" evidence="9">
    <location>
        <position position="197"/>
    </location>
    <ligand>
        <name>Zn(2+)</name>
        <dbReference type="ChEBI" id="CHEBI:29105"/>
        <note>catalytic</note>
    </ligand>
</feature>
<organism evidence="12">
    <name type="scientific">Loa loa</name>
    <name type="common">Eye worm</name>
    <name type="synonym">Filaria loa</name>
    <dbReference type="NCBI Taxonomy" id="7209"/>
    <lineage>
        <taxon>Eukaryota</taxon>
        <taxon>Metazoa</taxon>
        <taxon>Ecdysozoa</taxon>
        <taxon>Nematoda</taxon>
        <taxon>Chromadorea</taxon>
        <taxon>Rhabditida</taxon>
        <taxon>Spirurina</taxon>
        <taxon>Spiruromorpha</taxon>
        <taxon>Filarioidea</taxon>
        <taxon>Onchocercidae</taxon>
        <taxon>Loa</taxon>
    </lineage>
</organism>
<dbReference type="GO" id="GO:0006508">
    <property type="term" value="P:proteolysis"/>
    <property type="evidence" value="ECO:0007669"/>
    <property type="project" value="UniProtKB-KW"/>
</dbReference>
<evidence type="ECO:0000256" key="8">
    <source>
        <dbReference type="ARBA" id="ARBA00023180"/>
    </source>
</evidence>
<dbReference type="InParanoid" id="A0A1S0UP89"/>
<dbReference type="InterPro" id="IPR035914">
    <property type="entry name" value="Sperma_CUB_dom_sf"/>
</dbReference>
<sequence length="533" mass="61526">MQKKPYFINTKKTFRCVICIRTYLSLIGLISYQRPCTKRGYITYLRSLSLATTIRDGTLIRPSVNPCLHNEIQPNVRITGLLFENDIALILPQMKALMSLKQYRRKRKVIANPSYWWRSSSIAYRFGNGDTDWQDYIRKALHNWEQETCLRFEENKPDNDYLFFIIGSGCYSHVGRLGGSQTISIGYGCETFGIISHELGHALGFWHEQERWDRDKYVRINLQNAISGTEGNFEKLNPSQLKNFGVPYDLGSVMHYSTNTFAKRFMDFTVDPIDVKYRSTVGNRVSPTFTDFKQINLLYCFDRCRITNLRCRHGGYPDPNNCNICKCPEGLGGQECTDLQYSSCGYEQLASNEWQTLEYTGSSKCYWKIYSPNGRIRFELTEAYYKCDPVCEEYVEVKHKIDLQVSGFRSCCLPILGEILSEGEMLIIISHASRRSHFRLRFINAQATVSSESLTSLQPVTSQVKINSTQQCQCSVRQIILVACECRRLQNYKYIIRNTSQNRSQLGSTRFARQSVNAQPSVKTFNYGRSSTY</sequence>
<keyword evidence="2 9" id="KW-0645">Protease</keyword>
<dbReference type="CDD" id="cd04280">
    <property type="entry name" value="ZnMc_astacin_like"/>
    <property type="match status" value="1"/>
</dbReference>
<dbReference type="InterPro" id="IPR001506">
    <property type="entry name" value="Peptidase_M12A"/>
</dbReference>
<dbReference type="GO" id="GO:0008270">
    <property type="term" value="F:zinc ion binding"/>
    <property type="evidence" value="ECO:0007669"/>
    <property type="project" value="UniProtKB-UniRule"/>
</dbReference>
<dbReference type="OMA" id="INCQHGG"/>
<gene>
    <name evidence="12" type="ORF">LOAG_16372</name>
</gene>
<dbReference type="InterPro" id="IPR006026">
    <property type="entry name" value="Peptidase_Metallo"/>
</dbReference>
<accession>A0A1S0UP89</accession>
<feature type="active site" evidence="9">
    <location>
        <position position="198"/>
    </location>
</feature>
<feature type="disulfide bond" evidence="9">
    <location>
        <begin position="149"/>
        <end position="304"/>
    </location>
</feature>
<comment type="caution">
    <text evidence="9">Lacks conserved residue(s) required for the propagation of feature annotation.</text>
</comment>
<evidence type="ECO:0000313" key="12">
    <source>
        <dbReference type="EMBL" id="EJD76694.1"/>
    </source>
</evidence>
<dbReference type="PANTHER" id="PTHR10127">
    <property type="entry name" value="DISCOIDIN, CUB, EGF, LAMININ , AND ZINC METALLOPROTEASE DOMAIN CONTAINING"/>
    <property type="match status" value="1"/>
</dbReference>
<keyword evidence="6 9" id="KW-0482">Metalloprotease</keyword>
<evidence type="ECO:0000256" key="2">
    <source>
        <dbReference type="ARBA" id="ARBA00022670"/>
    </source>
</evidence>
<feature type="binding site" evidence="9">
    <location>
        <position position="201"/>
    </location>
    <ligand>
        <name>Zn(2+)</name>
        <dbReference type="ChEBI" id="CHEBI:29105"/>
        <note>catalytic</note>
    </ligand>
</feature>
<dbReference type="SMART" id="SM00235">
    <property type="entry name" value="ZnMc"/>
    <property type="match status" value="1"/>
</dbReference>
<dbReference type="SUPFAM" id="SSF55486">
    <property type="entry name" value="Metalloproteases ('zincins'), catalytic domain"/>
    <property type="match status" value="1"/>
</dbReference>
<dbReference type="PROSITE" id="PS51864">
    <property type="entry name" value="ASTACIN"/>
    <property type="match status" value="1"/>
</dbReference>
<dbReference type="GO" id="GO:0004222">
    <property type="term" value="F:metalloendopeptidase activity"/>
    <property type="evidence" value="ECO:0007669"/>
    <property type="project" value="UniProtKB-UniRule"/>
</dbReference>
<evidence type="ECO:0000259" key="11">
    <source>
        <dbReference type="PROSITE" id="PS51864"/>
    </source>
</evidence>
<keyword evidence="7 9" id="KW-1015">Disulfide bond</keyword>
<feature type="domain" description="Peptidase M12A" evidence="11">
    <location>
        <begin position="108"/>
        <end position="305"/>
    </location>
</feature>
<dbReference type="CTD" id="9946443"/>
<dbReference type="GO" id="GO:0018996">
    <property type="term" value="P:molting cycle, collagen and cuticulin-based cuticle"/>
    <property type="evidence" value="ECO:0007669"/>
    <property type="project" value="UniProtKB-ARBA"/>
</dbReference>
<dbReference type="EC" id="3.4.24.-" evidence="10"/>
<dbReference type="KEGG" id="loa:LOAG_16372"/>
<dbReference type="Pfam" id="PF01400">
    <property type="entry name" value="Astacin"/>
    <property type="match status" value="1"/>
</dbReference>
<evidence type="ECO:0000256" key="5">
    <source>
        <dbReference type="ARBA" id="ARBA00022833"/>
    </source>
</evidence>
<evidence type="ECO:0000256" key="7">
    <source>
        <dbReference type="ARBA" id="ARBA00023157"/>
    </source>
</evidence>
<dbReference type="AlphaFoldDB" id="A0A1S0UP89"/>
<dbReference type="InterPro" id="IPR034035">
    <property type="entry name" value="Astacin-like_dom"/>
</dbReference>
<evidence type="ECO:0000256" key="6">
    <source>
        <dbReference type="ARBA" id="ARBA00023049"/>
    </source>
</evidence>
<evidence type="ECO:0000256" key="3">
    <source>
        <dbReference type="ARBA" id="ARBA00022723"/>
    </source>
</evidence>
<reference evidence="12" key="1">
    <citation type="submission" date="2012-04" db="EMBL/GenBank/DDBJ databases">
        <title>The Genome Sequence of Loa loa.</title>
        <authorList>
            <consortium name="The Broad Institute Genome Sequencing Platform"/>
            <consortium name="Broad Institute Genome Sequencing Center for Infectious Disease"/>
            <person name="Nutman T.B."/>
            <person name="Fink D.L."/>
            <person name="Russ C."/>
            <person name="Young S."/>
            <person name="Zeng Q."/>
            <person name="Gargeya S."/>
            <person name="Alvarado L."/>
            <person name="Berlin A."/>
            <person name="Chapman S.B."/>
            <person name="Chen Z."/>
            <person name="Freedman E."/>
            <person name="Gellesch M."/>
            <person name="Goldberg J."/>
            <person name="Griggs A."/>
            <person name="Gujja S."/>
            <person name="Heilman E.R."/>
            <person name="Heiman D."/>
            <person name="Howarth C."/>
            <person name="Mehta T."/>
            <person name="Neiman D."/>
            <person name="Pearson M."/>
            <person name="Roberts A."/>
            <person name="Saif S."/>
            <person name="Shea T."/>
            <person name="Shenoy N."/>
            <person name="Sisk P."/>
            <person name="Stolte C."/>
            <person name="Sykes S."/>
            <person name="White J."/>
            <person name="Yandava C."/>
            <person name="Haas B."/>
            <person name="Henn M.R."/>
            <person name="Nusbaum C."/>
            <person name="Birren B."/>
        </authorList>
    </citation>
    <scope>NUCLEOTIDE SEQUENCE [LARGE SCALE GENOMIC DNA]</scope>
</reference>
<feature type="binding site" evidence="9">
    <location>
        <position position="207"/>
    </location>
    <ligand>
        <name>Zn(2+)</name>
        <dbReference type="ChEBI" id="CHEBI:29105"/>
        <note>catalytic</note>
    </ligand>
</feature>
<protein>
    <recommendedName>
        <fullName evidence="10">Metalloendopeptidase</fullName>
        <ecNumber evidence="10">3.4.24.-</ecNumber>
    </recommendedName>
</protein>
<dbReference type="SUPFAM" id="SSF49854">
    <property type="entry name" value="Spermadhesin, CUB domain"/>
    <property type="match status" value="1"/>
</dbReference>
<keyword evidence="1" id="KW-0245">EGF-like domain</keyword>
<dbReference type="EMBL" id="JH712067">
    <property type="protein sequence ID" value="EJD76694.1"/>
    <property type="molecule type" value="Genomic_DNA"/>
</dbReference>
<proteinExistence type="predicted"/>
<keyword evidence="4 9" id="KW-0378">Hydrolase</keyword>
<keyword evidence="3 9" id="KW-0479">Metal-binding</keyword>
<dbReference type="InterPro" id="IPR024079">
    <property type="entry name" value="MetalloPept_cat_dom_sf"/>
</dbReference>
<dbReference type="OrthoDB" id="6156706at2759"/>
<name>A0A1S0UP89_LOALO</name>
<evidence type="ECO:0000256" key="9">
    <source>
        <dbReference type="PROSITE-ProRule" id="PRU01211"/>
    </source>
</evidence>
<dbReference type="PRINTS" id="PR00480">
    <property type="entry name" value="ASTACIN"/>
</dbReference>
<dbReference type="GeneID" id="9946443"/>
<evidence type="ECO:0000256" key="1">
    <source>
        <dbReference type="ARBA" id="ARBA00022536"/>
    </source>
</evidence>
<dbReference type="FunFam" id="3.40.390.10:FF:000028">
    <property type="entry name" value="Zinc metalloproteinase"/>
    <property type="match status" value="1"/>
</dbReference>
<dbReference type="Gene3D" id="3.40.390.10">
    <property type="entry name" value="Collagenase (Catalytic Domain)"/>
    <property type="match status" value="1"/>
</dbReference>
<comment type="cofactor">
    <cofactor evidence="9 10">
        <name>Zn(2+)</name>
        <dbReference type="ChEBI" id="CHEBI:29105"/>
    </cofactor>
    <text evidence="9 10">Binds 1 zinc ion per subunit.</text>
</comment>
<dbReference type="PANTHER" id="PTHR10127:SF823">
    <property type="entry name" value="ZINC METALLOPROTEINASE NAS-33"/>
    <property type="match status" value="1"/>
</dbReference>
<evidence type="ECO:0000256" key="10">
    <source>
        <dbReference type="RuleBase" id="RU361183"/>
    </source>
</evidence>